<evidence type="ECO:0000256" key="1">
    <source>
        <dbReference type="PIRSR" id="PIRSR000808-1"/>
    </source>
</evidence>
<dbReference type="PaxDb" id="522772-Dacet_0435"/>
<feature type="active site" description="Tele-UMP-histidine intermediate" evidence="1">
    <location>
        <position position="162"/>
    </location>
</feature>
<feature type="binding site" evidence="2">
    <location>
        <position position="109"/>
    </location>
    <ligand>
        <name>Zn(2+)</name>
        <dbReference type="ChEBI" id="CHEBI:29105"/>
    </ligand>
</feature>
<dbReference type="STRING" id="522772.Dacet_0435"/>
<dbReference type="AlphaFoldDB" id="D4H3F0"/>
<sequence>MSELRYDPVKQIWSVIATDRSRKPDDFLVKRLEFRKDEISVCPFCRGNEEKAGNEIFSLKKDSEWLTRVVPNRYPAFRIEGDLKRTGHGIYDAVNAVGAHEVVIETPKHNINPGSYTEQILFNLFVTFKERMLDLKKDTRFRYIMPFKNYGLLAGAAIEHPHSQIIALPVTPNVVKTKLSAALKHFQTKERCLFCDILDQEKNENKRIIYENQDFVALCPYASALPFEINIFPKRHNHCFAETDEGEMSGLADITREVFSRLYNCLEDPPFNMVVHTSPPVVKRPSQPGYWASIKEDFHWHIEITPRLSGVAGFESGTGFYINPVAPESAAQYLRGTGK</sequence>
<dbReference type="FunCoup" id="D4H3F0">
    <property type="interactions" value="310"/>
</dbReference>
<feature type="binding site" evidence="2">
    <location>
        <position position="160"/>
    </location>
    <ligand>
        <name>Zn(2+)</name>
        <dbReference type="ChEBI" id="CHEBI:29105"/>
    </ligand>
</feature>
<feature type="binding site" evidence="2">
    <location>
        <position position="42"/>
    </location>
    <ligand>
        <name>Zn(2+)</name>
        <dbReference type="ChEBI" id="CHEBI:29105"/>
    </ligand>
</feature>
<evidence type="ECO:0000256" key="2">
    <source>
        <dbReference type="PIRSR" id="PIRSR000808-3"/>
    </source>
</evidence>
<dbReference type="EC" id="2.7.7.12" evidence="4"/>
<dbReference type="PANTHER" id="PTHR42763">
    <property type="entry name" value="ADP-GLUCOSE PHOSPHORYLASE"/>
    <property type="match status" value="1"/>
</dbReference>
<accession>D4H3F0</accession>
<organism evidence="4 5">
    <name type="scientific">Denitrovibrio acetiphilus (strain DSM 12809 / NBRC 114555 / N2460)</name>
    <dbReference type="NCBI Taxonomy" id="522772"/>
    <lineage>
        <taxon>Bacteria</taxon>
        <taxon>Pseudomonadati</taxon>
        <taxon>Deferribacterota</taxon>
        <taxon>Deferribacteres</taxon>
        <taxon>Deferribacterales</taxon>
        <taxon>Geovibrionaceae</taxon>
        <taxon>Denitrovibrio</taxon>
    </lineage>
</organism>
<dbReference type="PIRSF" id="PIRSF000808">
    <property type="entry name" value="GalT"/>
    <property type="match status" value="1"/>
</dbReference>
<evidence type="ECO:0000313" key="5">
    <source>
        <dbReference type="Proteomes" id="UP000002012"/>
    </source>
</evidence>
<dbReference type="KEGG" id="dap:Dacet_0435"/>
<dbReference type="eggNOG" id="COG1085">
    <property type="taxonomic scope" value="Bacteria"/>
</dbReference>
<dbReference type="HOGENOM" id="CLU_029960_1_0_0"/>
<dbReference type="InterPro" id="IPR053177">
    <property type="entry name" value="ADP-glucose_phosphorylase"/>
</dbReference>
<dbReference type="GO" id="GO:0008270">
    <property type="term" value="F:zinc ion binding"/>
    <property type="evidence" value="ECO:0007669"/>
    <property type="project" value="InterPro"/>
</dbReference>
<proteinExistence type="predicted"/>
<name>D4H3F0_DENA2</name>
<keyword evidence="2" id="KW-0479">Metal-binding</keyword>
<dbReference type="EMBL" id="CP001968">
    <property type="protein sequence ID" value="ADD67234.1"/>
    <property type="molecule type" value="Genomic_DNA"/>
</dbReference>
<dbReference type="PANTHER" id="PTHR42763:SF1">
    <property type="entry name" value="UDP-GLUCOSE--HEXOSE-1-PHOSPHATE URIDYLYLTRANSFERASE"/>
    <property type="match status" value="1"/>
</dbReference>
<dbReference type="SUPFAM" id="SSF54197">
    <property type="entry name" value="HIT-like"/>
    <property type="match status" value="2"/>
</dbReference>
<keyword evidence="4" id="KW-0808">Transferase</keyword>
<evidence type="ECO:0000313" key="4">
    <source>
        <dbReference type="EMBL" id="ADD67234.1"/>
    </source>
</evidence>
<dbReference type="InterPro" id="IPR036265">
    <property type="entry name" value="HIT-like_sf"/>
</dbReference>
<feature type="binding site" evidence="2">
    <location>
        <position position="45"/>
    </location>
    <ligand>
        <name>Zn(2+)</name>
        <dbReference type="ChEBI" id="CHEBI:29105"/>
    </ligand>
</feature>
<keyword evidence="5" id="KW-1185">Reference proteome</keyword>
<dbReference type="InParanoid" id="D4H3F0"/>
<reference evidence="4 5" key="1">
    <citation type="journal article" date="2010" name="Stand. Genomic Sci.">
        <title>Complete genome sequence of Denitrovibrio acetiphilus type strain (N2460).</title>
        <authorList>
            <person name="Kiss H."/>
            <person name="Lang E."/>
            <person name="Lapidus A."/>
            <person name="Copeland A."/>
            <person name="Nolan M."/>
            <person name="Glavina Del Rio T."/>
            <person name="Chen F."/>
            <person name="Lucas S."/>
            <person name="Tice H."/>
            <person name="Cheng J.F."/>
            <person name="Han C."/>
            <person name="Goodwin L."/>
            <person name="Pitluck S."/>
            <person name="Liolios K."/>
            <person name="Pati A."/>
            <person name="Ivanova N."/>
            <person name="Mavromatis K."/>
            <person name="Chen A."/>
            <person name="Palaniappan K."/>
            <person name="Land M."/>
            <person name="Hauser L."/>
            <person name="Chang Y.J."/>
            <person name="Jeffries C.D."/>
            <person name="Detter J.C."/>
            <person name="Brettin T."/>
            <person name="Spring S."/>
            <person name="Rohde M."/>
            <person name="Goker M."/>
            <person name="Woyke T."/>
            <person name="Bristow J."/>
            <person name="Eisen J.A."/>
            <person name="Markowitz V."/>
            <person name="Hugenholtz P."/>
            <person name="Kyrpides N.C."/>
            <person name="Klenk H.P."/>
        </authorList>
    </citation>
    <scope>NUCLEOTIDE SEQUENCE [LARGE SCALE GENOMIC DNA]</scope>
    <source>
        <strain evidence="5">DSM 12809 / NBRC 114555 / N2460</strain>
    </source>
</reference>
<dbReference type="Proteomes" id="UP000002012">
    <property type="component" value="Chromosome"/>
</dbReference>
<dbReference type="GO" id="GO:0008108">
    <property type="term" value="F:UDP-glucose:hexose-1-phosphate uridylyltransferase activity"/>
    <property type="evidence" value="ECO:0007669"/>
    <property type="project" value="UniProtKB-EC"/>
</dbReference>
<keyword evidence="4" id="KW-0548">Nucleotidyltransferase</keyword>
<dbReference type="GO" id="GO:0006012">
    <property type="term" value="P:galactose metabolic process"/>
    <property type="evidence" value="ECO:0007669"/>
    <property type="project" value="InterPro"/>
</dbReference>
<keyword evidence="2" id="KW-0862">Zinc</keyword>
<dbReference type="Gene3D" id="3.30.428.10">
    <property type="entry name" value="HIT-like"/>
    <property type="match status" value="2"/>
</dbReference>
<evidence type="ECO:0000259" key="3">
    <source>
        <dbReference type="Pfam" id="PF16268"/>
    </source>
</evidence>
<dbReference type="InterPro" id="IPR032576">
    <property type="entry name" value="DUF4921"/>
</dbReference>
<comment type="cofactor">
    <cofactor evidence="2">
        <name>Zn(2+)</name>
        <dbReference type="ChEBI" id="CHEBI:29105"/>
    </cofactor>
    <text evidence="2">Binds 1 zinc ion per subunit.</text>
</comment>
<dbReference type="Pfam" id="PF16268">
    <property type="entry name" value="DUF4921"/>
    <property type="match status" value="1"/>
</dbReference>
<feature type="domain" description="DUF4921" evidence="3">
    <location>
        <begin position="130"/>
        <end position="329"/>
    </location>
</feature>
<dbReference type="OrthoDB" id="9769064at2"/>
<gene>
    <name evidence="4" type="ordered locus">Dacet_0435</name>
</gene>
<protein>
    <submittedName>
        <fullName evidence="4">Galactose-1-phosphate uridylyltransferase</fullName>
        <ecNumber evidence="4">2.7.7.12</ecNumber>
    </submittedName>
</protein>
<dbReference type="RefSeq" id="WP_013009778.1">
    <property type="nucleotide sequence ID" value="NC_013943.1"/>
</dbReference>
<dbReference type="InterPro" id="IPR001937">
    <property type="entry name" value="GalP_UDPtransf1"/>
</dbReference>